<evidence type="ECO:0000256" key="3">
    <source>
        <dbReference type="ARBA" id="ARBA00023004"/>
    </source>
</evidence>
<evidence type="ECO:0000256" key="2">
    <source>
        <dbReference type="ARBA" id="ARBA00022723"/>
    </source>
</evidence>
<keyword evidence="1 4" id="KW-0349">Heme</keyword>
<keyword evidence="5" id="KW-1133">Transmembrane helix</keyword>
<dbReference type="InterPro" id="IPR009056">
    <property type="entry name" value="Cyt_c-like_dom"/>
</dbReference>
<dbReference type="GO" id="GO:0009055">
    <property type="term" value="F:electron transfer activity"/>
    <property type="evidence" value="ECO:0007669"/>
    <property type="project" value="InterPro"/>
</dbReference>
<evidence type="ECO:0000256" key="5">
    <source>
        <dbReference type="SAM" id="Phobius"/>
    </source>
</evidence>
<evidence type="ECO:0000256" key="4">
    <source>
        <dbReference type="PROSITE-ProRule" id="PRU00433"/>
    </source>
</evidence>
<evidence type="ECO:0000313" key="8">
    <source>
        <dbReference type="Proteomes" id="UP000238701"/>
    </source>
</evidence>
<dbReference type="SUPFAM" id="SSF46626">
    <property type="entry name" value="Cytochrome c"/>
    <property type="match status" value="1"/>
</dbReference>
<keyword evidence="3 4" id="KW-0408">Iron</keyword>
<dbReference type="Pfam" id="PF13442">
    <property type="entry name" value="Cytochrome_CBB3"/>
    <property type="match status" value="1"/>
</dbReference>
<dbReference type="AlphaFoldDB" id="A0A2U3KYE9"/>
<evidence type="ECO:0000259" key="6">
    <source>
        <dbReference type="PROSITE" id="PS51007"/>
    </source>
</evidence>
<dbReference type="EMBL" id="OMOD01000150">
    <property type="protein sequence ID" value="SPF44685.1"/>
    <property type="molecule type" value="Genomic_DNA"/>
</dbReference>
<dbReference type="OrthoDB" id="129791at2"/>
<protein>
    <submittedName>
        <fullName evidence="7">Cytochrome c, class I</fullName>
    </submittedName>
</protein>
<dbReference type="PROSITE" id="PS51007">
    <property type="entry name" value="CYTC"/>
    <property type="match status" value="1"/>
</dbReference>
<feature type="transmembrane region" description="Helical" evidence="5">
    <location>
        <begin position="21"/>
        <end position="38"/>
    </location>
</feature>
<keyword evidence="5" id="KW-0472">Membrane</keyword>
<sequence length="138" mass="15598">MPREEKILQRRRFTERCRCRAAVAGAMAVLIGLAMLCACDVERRKSDAELGLNPQQASGRKIYDNYCDRCHEPYSTRGKKGPGLKGVFKNKYLSLSGLPANDERVADIIRLGRKEMPGYSQTLSQQDMDDLLAYMHTL</sequence>
<dbReference type="GO" id="GO:0046872">
    <property type="term" value="F:metal ion binding"/>
    <property type="evidence" value="ECO:0007669"/>
    <property type="project" value="UniProtKB-KW"/>
</dbReference>
<feature type="domain" description="Cytochrome c" evidence="6">
    <location>
        <begin position="54"/>
        <end position="138"/>
    </location>
</feature>
<dbReference type="Proteomes" id="UP000238701">
    <property type="component" value="Unassembled WGS sequence"/>
</dbReference>
<evidence type="ECO:0000256" key="1">
    <source>
        <dbReference type="ARBA" id="ARBA00022617"/>
    </source>
</evidence>
<gene>
    <name evidence="7" type="ORF">SBA1_550050</name>
</gene>
<dbReference type="Gene3D" id="1.10.760.10">
    <property type="entry name" value="Cytochrome c-like domain"/>
    <property type="match status" value="1"/>
</dbReference>
<organism evidence="7 8">
    <name type="scientific">Candidatus Sulfotelmatobacter kueseliae</name>
    <dbReference type="NCBI Taxonomy" id="2042962"/>
    <lineage>
        <taxon>Bacteria</taxon>
        <taxon>Pseudomonadati</taxon>
        <taxon>Acidobacteriota</taxon>
        <taxon>Terriglobia</taxon>
        <taxon>Terriglobales</taxon>
        <taxon>Candidatus Korobacteraceae</taxon>
        <taxon>Candidatus Sulfotelmatobacter</taxon>
    </lineage>
</organism>
<proteinExistence type="predicted"/>
<dbReference type="GO" id="GO:0020037">
    <property type="term" value="F:heme binding"/>
    <property type="evidence" value="ECO:0007669"/>
    <property type="project" value="InterPro"/>
</dbReference>
<keyword evidence="2 4" id="KW-0479">Metal-binding</keyword>
<name>A0A2U3KYE9_9BACT</name>
<reference evidence="8" key="1">
    <citation type="submission" date="2018-02" db="EMBL/GenBank/DDBJ databases">
        <authorList>
            <person name="Hausmann B."/>
        </authorList>
    </citation>
    <scope>NUCLEOTIDE SEQUENCE [LARGE SCALE GENOMIC DNA]</scope>
    <source>
        <strain evidence="8">Peat soil MAG SbA1</strain>
    </source>
</reference>
<dbReference type="InterPro" id="IPR036909">
    <property type="entry name" value="Cyt_c-like_dom_sf"/>
</dbReference>
<accession>A0A2U3KYE9</accession>
<keyword evidence="5" id="KW-0812">Transmembrane</keyword>
<evidence type="ECO:0000313" key="7">
    <source>
        <dbReference type="EMBL" id="SPF44685.1"/>
    </source>
</evidence>